<feature type="non-terminal residue" evidence="5">
    <location>
        <position position="1"/>
    </location>
</feature>
<dbReference type="PROSITE" id="PS51015">
    <property type="entry name" value="YDG"/>
    <property type="match status" value="1"/>
</dbReference>
<dbReference type="Gene3D" id="2.30.280.10">
    <property type="entry name" value="SRA-YDG"/>
    <property type="match status" value="1"/>
</dbReference>
<proteinExistence type="predicted"/>
<dbReference type="PANTHER" id="PTHR14140:SF27">
    <property type="entry name" value="OS04G0289800 PROTEIN"/>
    <property type="match status" value="1"/>
</dbReference>
<dbReference type="GO" id="GO:0005634">
    <property type="term" value="C:nucleus"/>
    <property type="evidence" value="ECO:0007669"/>
    <property type="project" value="UniProtKB-SubCell"/>
</dbReference>
<dbReference type="InterPro" id="IPR036987">
    <property type="entry name" value="SRA-YDG_sf"/>
</dbReference>
<dbReference type="GO" id="GO:0016567">
    <property type="term" value="P:protein ubiquitination"/>
    <property type="evidence" value="ECO:0007669"/>
    <property type="project" value="TreeGrafter"/>
</dbReference>
<evidence type="ECO:0000256" key="1">
    <source>
        <dbReference type="ARBA" id="ARBA00023242"/>
    </source>
</evidence>
<feature type="region of interest" description="Disordered" evidence="3">
    <location>
        <begin position="23"/>
        <end position="114"/>
    </location>
</feature>
<dbReference type="EMBL" id="JAHFXF010000087">
    <property type="protein sequence ID" value="KAG9697008.1"/>
    <property type="molecule type" value="Genomic_DNA"/>
</dbReference>
<comment type="subcellular location">
    <subcellularLocation>
        <location evidence="2">Nucleus</location>
    </subcellularLocation>
</comment>
<reference evidence="5" key="2">
    <citation type="submission" date="2021-08" db="EMBL/GenBank/DDBJ databases">
        <authorList>
            <person name="Gostincar C."/>
            <person name="Sun X."/>
            <person name="Song Z."/>
            <person name="Gunde-Cimerman N."/>
        </authorList>
    </citation>
    <scope>NUCLEOTIDE SEQUENCE</scope>
    <source>
        <strain evidence="5">EXF-9911</strain>
    </source>
</reference>
<dbReference type="Proteomes" id="UP000779574">
    <property type="component" value="Unassembled WGS sequence"/>
</dbReference>
<evidence type="ECO:0000256" key="3">
    <source>
        <dbReference type="SAM" id="MobiDB-lite"/>
    </source>
</evidence>
<evidence type="ECO:0000259" key="4">
    <source>
        <dbReference type="PROSITE" id="PS51015"/>
    </source>
</evidence>
<dbReference type="PANTHER" id="PTHR14140">
    <property type="entry name" value="E3 UBIQUITIN-PROTEIN LIGASE UHRF-RELATED"/>
    <property type="match status" value="1"/>
</dbReference>
<organism evidence="5 6">
    <name type="scientific">Aureobasidium melanogenum</name>
    <name type="common">Aureobasidium pullulans var. melanogenum</name>
    <dbReference type="NCBI Taxonomy" id="46634"/>
    <lineage>
        <taxon>Eukaryota</taxon>
        <taxon>Fungi</taxon>
        <taxon>Dikarya</taxon>
        <taxon>Ascomycota</taxon>
        <taxon>Pezizomycotina</taxon>
        <taxon>Dothideomycetes</taxon>
        <taxon>Dothideomycetidae</taxon>
        <taxon>Dothideales</taxon>
        <taxon>Saccotheciaceae</taxon>
        <taxon>Aureobasidium</taxon>
    </lineage>
</organism>
<dbReference type="GO" id="GO:0044027">
    <property type="term" value="P:negative regulation of gene expression via chromosomal CpG island methylation"/>
    <property type="evidence" value="ECO:0007669"/>
    <property type="project" value="TreeGrafter"/>
</dbReference>
<dbReference type="OrthoDB" id="2270193at2759"/>
<evidence type="ECO:0000256" key="2">
    <source>
        <dbReference type="PROSITE-ProRule" id="PRU00358"/>
    </source>
</evidence>
<comment type="caution">
    <text evidence="5">The sequence shown here is derived from an EMBL/GenBank/DDBJ whole genome shotgun (WGS) entry which is preliminary data.</text>
</comment>
<evidence type="ECO:0000313" key="5">
    <source>
        <dbReference type="EMBL" id="KAG9697008.1"/>
    </source>
</evidence>
<dbReference type="InterPro" id="IPR045134">
    <property type="entry name" value="UHRF1/2-like"/>
</dbReference>
<dbReference type="SUPFAM" id="SSF88697">
    <property type="entry name" value="PUA domain-like"/>
    <property type="match status" value="1"/>
</dbReference>
<dbReference type="InterPro" id="IPR003105">
    <property type="entry name" value="SRA_YDG"/>
</dbReference>
<accession>A0A9P8JCE7</accession>
<protein>
    <recommendedName>
        <fullName evidence="4">YDG domain-containing protein</fullName>
    </recommendedName>
</protein>
<name>A0A9P8JCE7_AURME</name>
<evidence type="ECO:0000313" key="6">
    <source>
        <dbReference type="Proteomes" id="UP000779574"/>
    </source>
</evidence>
<reference evidence="5" key="1">
    <citation type="journal article" date="2021" name="J Fungi (Basel)">
        <title>Virulence traits and population genomics of the black yeast Aureobasidium melanogenum.</title>
        <authorList>
            <person name="Cernosa A."/>
            <person name="Sun X."/>
            <person name="Gostincar C."/>
            <person name="Fang C."/>
            <person name="Gunde-Cimerman N."/>
            <person name="Song Z."/>
        </authorList>
    </citation>
    <scope>NUCLEOTIDE SEQUENCE</scope>
    <source>
        <strain evidence="5">EXF-9911</strain>
    </source>
</reference>
<gene>
    <name evidence="5" type="ORF">KCU76_g3322</name>
</gene>
<sequence>MVMADELKIDGTPWWRNENMAKIEKAQRLSQSQKSSRPVSSPASRPASPASCLSTSAAAPFTSTSRPSAPAAALSTSTSTAPVAPLSYVPQRRTELPAEDTMDGGERLDIDMQNPTPPGWYKAIGLDKVKKAPRIPSGIEEHLDKILTGIKKCNDAAAKNMAPSAEDLKKINDGIHRACFLDLSAMAIRQKGLLYNDRGLPQIFNSNTVDYPWYMKEDAAELYIKWWQKDTNPDLFRGIILGRTKNAKIGRESAADKLDPKYSRKKGDFHGNGHLRNGQWWPTQLCAVRDGAHSATVAGICGRIGEGAFSCVMSGGSYPNIDRGDQVWYYGTESDDPSRPTDSTQHMIESCRLKTPVRVLRASKMTTEGPNDYKPAEGMRYDGLYKVVSYEVKNLAKQVHLFHLVREPDQGPIRNSGPEIRPTPEELNALAKAKIEKKYLA</sequence>
<feature type="compositionally biased region" description="Low complexity" evidence="3">
    <location>
        <begin position="30"/>
        <end position="87"/>
    </location>
</feature>
<feature type="domain" description="YDG" evidence="4">
    <location>
        <begin position="270"/>
        <end position="408"/>
    </location>
</feature>
<dbReference type="GO" id="GO:0061630">
    <property type="term" value="F:ubiquitin protein ligase activity"/>
    <property type="evidence" value="ECO:0007669"/>
    <property type="project" value="TreeGrafter"/>
</dbReference>
<dbReference type="SMART" id="SM00466">
    <property type="entry name" value="SRA"/>
    <property type="match status" value="1"/>
</dbReference>
<dbReference type="AlphaFoldDB" id="A0A9P8JCE7"/>
<dbReference type="InterPro" id="IPR015947">
    <property type="entry name" value="PUA-like_sf"/>
</dbReference>
<dbReference type="Pfam" id="PF02182">
    <property type="entry name" value="SAD_SRA"/>
    <property type="match status" value="1"/>
</dbReference>
<keyword evidence="1 2" id="KW-0539">Nucleus</keyword>